<dbReference type="NCBIfam" id="TIGR00756">
    <property type="entry name" value="PPR"/>
    <property type="match status" value="4"/>
</dbReference>
<dbReference type="InterPro" id="IPR002885">
    <property type="entry name" value="PPR_rpt"/>
</dbReference>
<dbReference type="GO" id="GO:0009451">
    <property type="term" value="P:RNA modification"/>
    <property type="evidence" value="ECO:0007669"/>
    <property type="project" value="InterPro"/>
</dbReference>
<reference evidence="4 5" key="1">
    <citation type="journal article" date="2022" name="Cell">
        <title>Repeat-based holocentromeres influence genome architecture and karyotype evolution.</title>
        <authorList>
            <person name="Hofstatter P.G."/>
            <person name="Thangavel G."/>
            <person name="Lux T."/>
            <person name="Neumann P."/>
            <person name="Vondrak T."/>
            <person name="Novak P."/>
            <person name="Zhang M."/>
            <person name="Costa L."/>
            <person name="Castellani M."/>
            <person name="Scott A."/>
            <person name="Toegelov H."/>
            <person name="Fuchs J."/>
            <person name="Mata-Sucre Y."/>
            <person name="Dias Y."/>
            <person name="Vanzela A.L.L."/>
            <person name="Huettel B."/>
            <person name="Almeida C.C.S."/>
            <person name="Simkova H."/>
            <person name="Souza G."/>
            <person name="Pedrosa-Harand A."/>
            <person name="Macas J."/>
            <person name="Mayer K.F.X."/>
            <person name="Houben A."/>
            <person name="Marques A."/>
        </authorList>
    </citation>
    <scope>NUCLEOTIDE SEQUENCE [LARGE SCALE GENOMIC DNA]</scope>
    <source>
        <strain evidence="4">RhyTen1mFocal</strain>
    </source>
</reference>
<dbReference type="InterPro" id="IPR046960">
    <property type="entry name" value="PPR_At4g14850-like_plant"/>
</dbReference>
<dbReference type="GO" id="GO:0003723">
    <property type="term" value="F:RNA binding"/>
    <property type="evidence" value="ECO:0007669"/>
    <property type="project" value="InterPro"/>
</dbReference>
<gene>
    <name evidence="4" type="ORF">LUZ61_014924</name>
</gene>
<organism evidence="4 5">
    <name type="scientific">Rhynchospora tenuis</name>
    <dbReference type="NCBI Taxonomy" id="198213"/>
    <lineage>
        <taxon>Eukaryota</taxon>
        <taxon>Viridiplantae</taxon>
        <taxon>Streptophyta</taxon>
        <taxon>Embryophyta</taxon>
        <taxon>Tracheophyta</taxon>
        <taxon>Spermatophyta</taxon>
        <taxon>Magnoliopsida</taxon>
        <taxon>Liliopsida</taxon>
        <taxon>Poales</taxon>
        <taxon>Cyperaceae</taxon>
        <taxon>Cyperoideae</taxon>
        <taxon>Rhynchosporeae</taxon>
        <taxon>Rhynchospora</taxon>
    </lineage>
</organism>
<dbReference type="PANTHER" id="PTHR47926">
    <property type="entry name" value="PENTATRICOPEPTIDE REPEAT-CONTAINING PROTEIN"/>
    <property type="match status" value="1"/>
</dbReference>
<dbReference type="AlphaFoldDB" id="A0AAD5Z1M2"/>
<name>A0AAD5Z1M2_9POAL</name>
<keyword evidence="5" id="KW-1185">Reference proteome</keyword>
<evidence type="ECO:0000313" key="5">
    <source>
        <dbReference type="Proteomes" id="UP001210211"/>
    </source>
</evidence>
<proteinExistence type="predicted"/>
<comment type="caution">
    <text evidence="4">The sequence shown here is derived from an EMBL/GenBank/DDBJ whole genome shotgun (WGS) entry which is preliminary data.</text>
</comment>
<dbReference type="EMBL" id="JAMRDG010000002">
    <property type="protein sequence ID" value="KAJ3685760.1"/>
    <property type="molecule type" value="Genomic_DNA"/>
</dbReference>
<dbReference type="InterPro" id="IPR011990">
    <property type="entry name" value="TPR-like_helical_dom_sf"/>
</dbReference>
<evidence type="ECO:0000256" key="2">
    <source>
        <dbReference type="ARBA" id="ARBA00022946"/>
    </source>
</evidence>
<dbReference type="Pfam" id="PF13041">
    <property type="entry name" value="PPR_2"/>
    <property type="match status" value="1"/>
</dbReference>
<dbReference type="PANTHER" id="PTHR47926:SF452">
    <property type="entry name" value="PENTATRICOPEPTIDE REPEAT-CONTAINING PROTEIN"/>
    <property type="match status" value="1"/>
</dbReference>
<feature type="repeat" description="PPR" evidence="3">
    <location>
        <begin position="97"/>
        <end position="131"/>
    </location>
</feature>
<evidence type="ECO:0008006" key="6">
    <source>
        <dbReference type="Google" id="ProtNLM"/>
    </source>
</evidence>
<evidence type="ECO:0000256" key="3">
    <source>
        <dbReference type="PROSITE-ProRule" id="PRU00708"/>
    </source>
</evidence>
<accession>A0AAD5Z1M2</accession>
<evidence type="ECO:0000256" key="1">
    <source>
        <dbReference type="ARBA" id="ARBA00022737"/>
    </source>
</evidence>
<dbReference type="PROSITE" id="PS51375">
    <property type="entry name" value="PPR"/>
    <property type="match status" value="2"/>
</dbReference>
<keyword evidence="2" id="KW-0809">Transit peptide</keyword>
<dbReference type="Pfam" id="PF01535">
    <property type="entry name" value="PPR"/>
    <property type="match status" value="2"/>
</dbReference>
<dbReference type="FunFam" id="1.25.40.10:FF:000344">
    <property type="entry name" value="Pentatricopeptide repeat-containing protein"/>
    <property type="match status" value="1"/>
</dbReference>
<sequence>MEYMGFLLEHGEIADALDLFVKMRHNGIVPDKISMIYLVRACALLGNTNLGKLVHSYCTVQSFGFELSLVNSLISMYFKCGNAIDAKKLFDLMQEKNSVSWTCMISGYLQNGNPIEGMKLFHQLRRKNTFIVDIATILTLLAACSDIVDFQLTKQFHAYSLKLGLYQFVPVRNALITAYGKCGLVEFSCKVFQEISNRNVVSWSSMILSHGINGEGNKAVDLFVNMRNLGFEPNNITYLNALMACSHNSLVHEGLDLLKSMAMDKGFGTNIKLGGKHVTCVVDLLSRAGYLEHARNIANHFREKGSVNIWRALLGGSFFHNDSQVMKEAGKEILQRDKCDFGNFVLVSNSYASVGKFETVENLRPSTNNNLGKNVGLSYVDFGTC</sequence>
<evidence type="ECO:0000313" key="4">
    <source>
        <dbReference type="EMBL" id="KAJ3685760.1"/>
    </source>
</evidence>
<feature type="repeat" description="PPR" evidence="3">
    <location>
        <begin position="199"/>
        <end position="233"/>
    </location>
</feature>
<dbReference type="FunFam" id="1.25.40.10:FF:000158">
    <property type="entry name" value="pentatricopeptide repeat-containing protein At2g33680"/>
    <property type="match status" value="1"/>
</dbReference>
<dbReference type="Gene3D" id="1.25.40.10">
    <property type="entry name" value="Tetratricopeptide repeat domain"/>
    <property type="match status" value="2"/>
</dbReference>
<dbReference type="GO" id="GO:0099402">
    <property type="term" value="P:plant organ development"/>
    <property type="evidence" value="ECO:0007669"/>
    <property type="project" value="UniProtKB-ARBA"/>
</dbReference>
<protein>
    <recommendedName>
        <fullName evidence="6">Pentatricopeptide repeat-containing protein</fullName>
    </recommendedName>
</protein>
<keyword evidence="1" id="KW-0677">Repeat</keyword>
<dbReference type="Proteomes" id="UP001210211">
    <property type="component" value="Unassembled WGS sequence"/>
</dbReference>